<name>A0A9P6GYK4_9MICR</name>
<feature type="transmembrane region" description="Helical" evidence="2">
    <location>
        <begin position="21"/>
        <end position="44"/>
    </location>
</feature>
<proteinExistence type="predicted"/>
<dbReference type="AlphaFoldDB" id="A0A9P6GYK4"/>
<feature type="region of interest" description="Disordered" evidence="1">
    <location>
        <begin position="131"/>
        <end position="153"/>
    </location>
</feature>
<keyword evidence="2" id="KW-1133">Transmembrane helix</keyword>
<evidence type="ECO:0000313" key="3">
    <source>
        <dbReference type="EMBL" id="KAF9763253.1"/>
    </source>
</evidence>
<protein>
    <submittedName>
        <fullName evidence="3">Uncharacterized protein</fullName>
    </submittedName>
</protein>
<reference evidence="3 4" key="1">
    <citation type="journal article" date="2020" name="Genome Biol. Evol.">
        <title>Comparative genomics of strictly vertically transmitted, feminizing microsporidia endosymbionts of amphipod crustaceans.</title>
        <authorList>
            <person name="Cormier A."/>
            <person name="Chebbi M.A."/>
            <person name="Giraud I."/>
            <person name="Wattier R."/>
            <person name="Teixeira M."/>
            <person name="Gilbert C."/>
            <person name="Rigaud T."/>
            <person name="Cordaux R."/>
        </authorList>
    </citation>
    <scope>NUCLEOTIDE SEQUENCE [LARGE SCALE GENOMIC DNA]</scope>
    <source>
        <strain evidence="3 4">Ou3-Ou53</strain>
    </source>
</reference>
<dbReference type="EMBL" id="SBJO01000087">
    <property type="protein sequence ID" value="KAF9763253.1"/>
    <property type="molecule type" value="Genomic_DNA"/>
</dbReference>
<evidence type="ECO:0000256" key="2">
    <source>
        <dbReference type="SAM" id="Phobius"/>
    </source>
</evidence>
<keyword evidence="4" id="KW-1185">Reference proteome</keyword>
<evidence type="ECO:0000256" key="1">
    <source>
        <dbReference type="SAM" id="MobiDB-lite"/>
    </source>
</evidence>
<organism evidence="3 4">
    <name type="scientific">Nosema granulosis</name>
    <dbReference type="NCBI Taxonomy" id="83296"/>
    <lineage>
        <taxon>Eukaryota</taxon>
        <taxon>Fungi</taxon>
        <taxon>Fungi incertae sedis</taxon>
        <taxon>Microsporidia</taxon>
        <taxon>Nosematidae</taxon>
        <taxon>Nosema</taxon>
    </lineage>
</organism>
<comment type="caution">
    <text evidence="3">The sequence shown here is derived from an EMBL/GenBank/DDBJ whole genome shotgun (WGS) entry which is preliminary data.</text>
</comment>
<dbReference type="Proteomes" id="UP000740883">
    <property type="component" value="Unassembled WGS sequence"/>
</dbReference>
<feature type="compositionally biased region" description="Basic and acidic residues" evidence="1">
    <location>
        <begin position="144"/>
        <end position="153"/>
    </location>
</feature>
<keyword evidence="2" id="KW-0472">Membrane</keyword>
<gene>
    <name evidence="3" type="ORF">NGRA_1398</name>
</gene>
<sequence>MNLKMLIFLDTLRTCLKTSSINLNFLIICLPYLTYISGSLSLYIQPCVQADITKPIDEKLNTRRNFKKEYIKKYRDNPYEDPVESPIQTIEQPSLEVERGDSKSDIDITYVATNKTSKKRKTSIKRVESPVKIKNTVDNNTPESNEKGNKRQKYKEDLSAIIASKSCSGKKVLTEDNNFSEYRTSEIWKVADFINMELEGILFGNDRSLSVLISSKGKETYFNFLNRIISNINTCFLSKGENVTAIKNKNDSTKDTFLSLLDSIPNPLEIEEFNVKQYENEEFTKLFDNLLDHFLSSLKKNLHFRFYFKIKEAASILCNSANLNPNEIIKALLYEMRILKYEVRDMRSVMFIIIYNNLLENKQSRIFMDCFICRLYVFFKFLNSFNIENIDNTILENISYFIYKAYYSLFYGDENRNACVFVKKINQNSKDIYEMINDSKIFLPFRLPDLLLFRLFGFKKWPKIHSMFLNILKLIKSDYRVVFMKTECYVFLQKISIIGNLLVPEKTNFIV</sequence>
<accession>A0A9P6GYK4</accession>
<keyword evidence="2" id="KW-0812">Transmembrane</keyword>
<evidence type="ECO:0000313" key="4">
    <source>
        <dbReference type="Proteomes" id="UP000740883"/>
    </source>
</evidence>